<dbReference type="EMBL" id="JAQGDS010000003">
    <property type="protein sequence ID" value="KAJ6262507.1"/>
    <property type="molecule type" value="Genomic_DNA"/>
</dbReference>
<evidence type="ECO:0000256" key="1">
    <source>
        <dbReference type="SAM" id="MobiDB-lite"/>
    </source>
</evidence>
<dbReference type="AlphaFoldDB" id="A0AAD6NLG0"/>
<accession>A0AAD6NLG0</accession>
<dbReference type="Proteomes" id="UP001221413">
    <property type="component" value="Unassembled WGS sequence"/>
</dbReference>
<gene>
    <name evidence="2" type="ORF">Dda_3317</name>
</gene>
<keyword evidence="3" id="KW-1185">Reference proteome</keyword>
<proteinExistence type="predicted"/>
<evidence type="ECO:0008006" key="4">
    <source>
        <dbReference type="Google" id="ProtNLM"/>
    </source>
</evidence>
<feature type="region of interest" description="Disordered" evidence="1">
    <location>
        <begin position="51"/>
        <end position="75"/>
    </location>
</feature>
<name>A0AAD6NLG0_DREDA</name>
<evidence type="ECO:0000313" key="2">
    <source>
        <dbReference type="EMBL" id="KAJ6262507.1"/>
    </source>
</evidence>
<sequence>MAPASFDTRTFVDIAAMGTYNRRNLACSIFQSGIRIPPLFGSVSHSYNSALPTPPSSDIDRSENSTTNGSRKSTSSVDTLSSVVYSSSADFSNALITVYNAAKPSSRNYTWCPVFKQYLPPELIDSIHIIPTYVDPDPIGYLFGSEDEGSSHIHSLSNGLILAKCVAELLTRGDFAIIPASAEGGNELDHPTLYGDRTAEQGEWRAVQRKLGSKWRVITCADGTHTITSAGVCIDESAPSGIRSTFDPDASIKLKLVLMKPWLAKTKLRGMEISYADLHNTVLEFKSSFRPDMRYLYYHYVTSILRWLNTQEAPLYRDAWRPKERWLRESLIVELARPGRLANWEVYEEIIAGRGMFDESDERDKEWIGRNFQTVSELGTERAKVERMAMRLSFGLLVLSE</sequence>
<comment type="caution">
    <text evidence="2">The sequence shown here is derived from an EMBL/GenBank/DDBJ whole genome shotgun (WGS) entry which is preliminary data.</text>
</comment>
<protein>
    <recommendedName>
        <fullName evidence="4">HNH nuclease domain-containing protein</fullName>
    </recommendedName>
</protein>
<reference evidence="2" key="1">
    <citation type="submission" date="2023-01" db="EMBL/GenBank/DDBJ databases">
        <title>The chitinases involved in constricting ring structure development in the nematode-trapping fungus Drechslerella dactyloides.</title>
        <authorList>
            <person name="Wang R."/>
            <person name="Zhang L."/>
            <person name="Tang P."/>
            <person name="Li S."/>
            <person name="Liang L."/>
        </authorList>
    </citation>
    <scope>NUCLEOTIDE SEQUENCE</scope>
    <source>
        <strain evidence="2">YMF1.00031</strain>
    </source>
</reference>
<evidence type="ECO:0000313" key="3">
    <source>
        <dbReference type="Proteomes" id="UP001221413"/>
    </source>
</evidence>
<organism evidence="2 3">
    <name type="scientific">Drechslerella dactyloides</name>
    <name type="common">Nematode-trapping fungus</name>
    <name type="synonym">Arthrobotrys dactyloides</name>
    <dbReference type="NCBI Taxonomy" id="74499"/>
    <lineage>
        <taxon>Eukaryota</taxon>
        <taxon>Fungi</taxon>
        <taxon>Dikarya</taxon>
        <taxon>Ascomycota</taxon>
        <taxon>Pezizomycotina</taxon>
        <taxon>Orbiliomycetes</taxon>
        <taxon>Orbiliales</taxon>
        <taxon>Orbiliaceae</taxon>
        <taxon>Drechslerella</taxon>
    </lineage>
</organism>